<evidence type="ECO:0000256" key="4">
    <source>
        <dbReference type="ARBA" id="ARBA00022827"/>
    </source>
</evidence>
<feature type="binding site" evidence="5">
    <location>
        <position position="224"/>
    </location>
    <ligand>
        <name>FAD</name>
        <dbReference type="ChEBI" id="CHEBI:57692"/>
    </ligand>
</feature>
<feature type="domain" description="Glucose-methanol-choline oxidoreductase N-terminal" evidence="6">
    <location>
        <begin position="9"/>
        <end position="298"/>
    </location>
</feature>
<protein>
    <submittedName>
        <fullName evidence="8">Rv0697 family dehydrogenase</fullName>
    </submittedName>
</protein>
<accession>A0A051UI27</accession>
<keyword evidence="4 5" id="KW-0274">FAD</keyword>
<dbReference type="PATRIC" id="fig|1324261.3.peg.1164"/>
<dbReference type="NCBIfam" id="TIGR03970">
    <property type="entry name" value="Rv0697"/>
    <property type="match status" value="1"/>
</dbReference>
<dbReference type="GO" id="GO:0050660">
    <property type="term" value="F:flavin adenine dinucleotide binding"/>
    <property type="evidence" value="ECO:0007669"/>
    <property type="project" value="InterPro"/>
</dbReference>
<dbReference type="HOGENOM" id="CLU_002865_7_1_11"/>
<keyword evidence="9" id="KW-1185">Reference proteome</keyword>
<dbReference type="Pfam" id="PF05199">
    <property type="entry name" value="GMC_oxred_C"/>
    <property type="match status" value="1"/>
</dbReference>
<name>A0A051UI27_9MYCO</name>
<keyword evidence="3" id="KW-0285">Flavoprotein</keyword>
<dbReference type="SUPFAM" id="SSF51905">
    <property type="entry name" value="FAD/NAD(P)-binding domain"/>
    <property type="match status" value="1"/>
</dbReference>
<dbReference type="InterPro" id="IPR012132">
    <property type="entry name" value="GMC_OxRdtase"/>
</dbReference>
<dbReference type="InterPro" id="IPR036188">
    <property type="entry name" value="FAD/NAD-bd_sf"/>
</dbReference>
<evidence type="ECO:0000256" key="1">
    <source>
        <dbReference type="ARBA" id="ARBA00001974"/>
    </source>
</evidence>
<evidence type="ECO:0000313" key="9">
    <source>
        <dbReference type="Proteomes" id="UP000025947"/>
    </source>
</evidence>
<evidence type="ECO:0000256" key="5">
    <source>
        <dbReference type="PIRSR" id="PIRSR000137-2"/>
    </source>
</evidence>
<comment type="cofactor">
    <cofactor evidence="1 5">
        <name>FAD</name>
        <dbReference type="ChEBI" id="CHEBI:57692"/>
    </cofactor>
</comment>
<dbReference type="PIRSF" id="PIRSF000137">
    <property type="entry name" value="Alcohol_oxidase"/>
    <property type="match status" value="1"/>
</dbReference>
<dbReference type="RefSeq" id="WP_044483839.1">
    <property type="nucleotide sequence ID" value="NZ_KK328284.1"/>
</dbReference>
<dbReference type="GO" id="GO:0016614">
    <property type="term" value="F:oxidoreductase activity, acting on CH-OH group of donors"/>
    <property type="evidence" value="ECO:0007669"/>
    <property type="project" value="InterPro"/>
</dbReference>
<feature type="binding site" evidence="5">
    <location>
        <position position="452"/>
    </location>
    <ligand>
        <name>FAD</name>
        <dbReference type="ChEBI" id="CHEBI:57692"/>
    </ligand>
</feature>
<evidence type="ECO:0000313" key="8">
    <source>
        <dbReference type="EMBL" id="KBZ68593.1"/>
    </source>
</evidence>
<dbReference type="AlphaFoldDB" id="A0A051UI27"/>
<dbReference type="InterPro" id="IPR023978">
    <property type="entry name" value="GMC_oxidoreductase_bact"/>
</dbReference>
<dbReference type="PANTHER" id="PTHR11552:SF147">
    <property type="entry name" value="CHOLINE DEHYDROGENASE, MITOCHONDRIAL"/>
    <property type="match status" value="1"/>
</dbReference>
<dbReference type="Gene3D" id="3.30.410.40">
    <property type="match status" value="1"/>
</dbReference>
<organism evidence="8 9">
    <name type="scientific">Mycobacterium [tuberculosis] TKK-01-0051</name>
    <dbReference type="NCBI Taxonomy" id="1324261"/>
    <lineage>
        <taxon>Bacteria</taxon>
        <taxon>Bacillati</taxon>
        <taxon>Actinomycetota</taxon>
        <taxon>Actinomycetes</taxon>
        <taxon>Mycobacteriales</taxon>
        <taxon>Mycobacteriaceae</taxon>
        <taxon>Mycobacterium</taxon>
        <taxon>Mycobacterium avium complex (MAC)</taxon>
    </lineage>
</organism>
<proteinExistence type="inferred from homology"/>
<evidence type="ECO:0000259" key="7">
    <source>
        <dbReference type="Pfam" id="PF05199"/>
    </source>
</evidence>
<feature type="domain" description="Glucose-methanol-choline oxidoreductase C-terminal" evidence="7">
    <location>
        <begin position="358"/>
        <end position="471"/>
    </location>
</feature>
<gene>
    <name evidence="8" type="ORF">K875_01149</name>
</gene>
<sequence>MTTAASHSDVLIVGAGSAGSVVAERLSTDPRCAVTVLEAGPALDDPGLLAQTANGLQLPIGVGSPLVRRYQTRLTDEPARQHPLVRGATVGGSGAINGGYFCRGLPRDFDRIAIPGWAWADVLDSFRAIETDLDFDGPAHGHGGPIQVRRTHEMTGTTERFIAAAERAGFGWIADLNDMAPEQVSGIGAVPLNIVDGVRRGSGAGYLIPALGRPNLDLRARTRVARLRFAGAVAVGVDAVGPHGRMTLTADRIVLCAGAIETARLLMASGIGDEPMLAAAGVAVVAPLPVGMSFSDHAEWVLPTDWTVAPGRPVLEVVLSTADDLEIRPYTGGFVAMTGDGTAGHADWPHLGVALMQPRARGRITLVSADPDVAPRIEHRYDSEPDDVAALRRGSELARELAGGTIDATAAVWSTSQHLCGTAPMGVDGDPRAVVDPRCRVLGIDNLWVIDGSILPAITSRGPHATIVMIGHRAAGFVQ</sequence>
<comment type="similarity">
    <text evidence="2">Belongs to the GMC oxidoreductase family.</text>
</comment>
<comment type="caution">
    <text evidence="8">The sequence shown here is derived from an EMBL/GenBank/DDBJ whole genome shotgun (WGS) entry which is preliminary data.</text>
</comment>
<evidence type="ECO:0000256" key="3">
    <source>
        <dbReference type="ARBA" id="ARBA00022630"/>
    </source>
</evidence>
<reference evidence="8 9" key="1">
    <citation type="submission" date="2014-04" db="EMBL/GenBank/DDBJ databases">
        <title>The Genome Sequence of Mycobacterium tuberculosis TKK-01-0051.</title>
        <authorList>
            <consortium name="The Broad Institute Genomics Platform"/>
            <consortium name="The Broad Institute Genome Sequencing Center for Infectious Disease"/>
            <person name="Earl A.M."/>
            <person name="Cohen K."/>
            <person name="Pym A."/>
            <person name="Bishai W."/>
            <person name="Maharaj K."/>
            <person name="Desjardins C."/>
            <person name="Abeel T."/>
            <person name="Young S."/>
            <person name="Zeng Q."/>
            <person name="Gargeya S."/>
            <person name="Abouelleil A."/>
            <person name="Alvarado L."/>
            <person name="Chapman S.B."/>
            <person name="Gainer-Dewar J."/>
            <person name="Goldberg J."/>
            <person name="Griggs A."/>
            <person name="Gujja S."/>
            <person name="Hansen M."/>
            <person name="Howarth C."/>
            <person name="Imamovic A."/>
            <person name="Larimer J."/>
            <person name="Murphy C."/>
            <person name="Naylor J."/>
            <person name="Pearson M."/>
            <person name="Poon T.W."/>
            <person name="Priest M."/>
            <person name="Roberts A."/>
            <person name="Saif S."/>
            <person name="Shea T."/>
            <person name="Sykes S."/>
            <person name="Wortman J."/>
            <person name="Nusbaum C."/>
            <person name="Birren B."/>
        </authorList>
    </citation>
    <scope>NUCLEOTIDE SEQUENCE [LARGE SCALE GENOMIC DNA]</scope>
    <source>
        <strain evidence="8 9">TKK-01-0051</strain>
    </source>
</reference>
<dbReference type="EMBL" id="JLXW01000002">
    <property type="protein sequence ID" value="KBZ68593.1"/>
    <property type="molecule type" value="Genomic_DNA"/>
</dbReference>
<evidence type="ECO:0000256" key="2">
    <source>
        <dbReference type="ARBA" id="ARBA00010790"/>
    </source>
</evidence>
<dbReference type="SUPFAM" id="SSF54373">
    <property type="entry name" value="FAD-linked reductases, C-terminal domain"/>
    <property type="match status" value="1"/>
</dbReference>
<dbReference type="PANTHER" id="PTHR11552">
    <property type="entry name" value="GLUCOSE-METHANOL-CHOLINE GMC OXIDOREDUCTASE"/>
    <property type="match status" value="1"/>
</dbReference>
<dbReference type="InterPro" id="IPR000172">
    <property type="entry name" value="GMC_OxRdtase_N"/>
</dbReference>
<dbReference type="Gene3D" id="3.50.50.60">
    <property type="entry name" value="FAD/NAD(P)-binding domain"/>
    <property type="match status" value="1"/>
</dbReference>
<dbReference type="Pfam" id="PF00732">
    <property type="entry name" value="GMC_oxred_N"/>
    <property type="match status" value="1"/>
</dbReference>
<dbReference type="InterPro" id="IPR007867">
    <property type="entry name" value="GMC_OxRtase_C"/>
</dbReference>
<evidence type="ECO:0000259" key="6">
    <source>
        <dbReference type="Pfam" id="PF00732"/>
    </source>
</evidence>
<dbReference type="Proteomes" id="UP000025947">
    <property type="component" value="Unassembled WGS sequence"/>
</dbReference>